<dbReference type="EMBL" id="CTEN01000001">
    <property type="protein sequence ID" value="CQR24262.1"/>
    <property type="molecule type" value="Genomic_DNA"/>
</dbReference>
<dbReference type="GO" id="GO:0003677">
    <property type="term" value="F:DNA binding"/>
    <property type="evidence" value="ECO:0007669"/>
    <property type="project" value="InterPro"/>
</dbReference>
<accession>A0A0E4CS57</accession>
<dbReference type="InterPro" id="IPR051698">
    <property type="entry name" value="Transposase_11-like"/>
</dbReference>
<gene>
    <name evidence="2" type="ORF">BN1356_00621</name>
</gene>
<dbReference type="RefSeq" id="WP_093649940.1">
    <property type="nucleotide sequence ID" value="NZ_CTEN01000001.1"/>
</dbReference>
<dbReference type="InterPro" id="IPR002559">
    <property type="entry name" value="Transposase_11"/>
</dbReference>
<proteinExistence type="predicted"/>
<name>A0A0E4CS57_9STRE</name>
<dbReference type="Pfam" id="PF01609">
    <property type="entry name" value="DDE_Tnp_1"/>
    <property type="match status" value="1"/>
</dbReference>
<dbReference type="Proteomes" id="UP000198604">
    <property type="component" value="Unassembled WGS sequence"/>
</dbReference>
<dbReference type="STRING" id="1608583.BN1356_00621"/>
<dbReference type="GO" id="GO:0004803">
    <property type="term" value="F:transposase activity"/>
    <property type="evidence" value="ECO:0007669"/>
    <property type="project" value="InterPro"/>
</dbReference>
<protein>
    <submittedName>
        <fullName evidence="2">Transposase</fullName>
    </submittedName>
</protein>
<dbReference type="AlphaFoldDB" id="A0A0E4CS57"/>
<dbReference type="InterPro" id="IPR047647">
    <property type="entry name" value="ISAs1_transpos"/>
</dbReference>
<sequence>MKIITQLNLFEDHEMGDLEKILTVLDGLPKTNLFQCLEERRRHGRRDYSVQSYFIAYVSKFILQLETDQQLIRHLNMNSQLRQICGFETHGVKLKNGTRKLVHAPSKSAFSRFIQDLVELCPDVEYWVQSGVSGLYELLPDFGKELALDGKLIESYATPYGQKKKKDKRSDLDADFTCKERHGNNGYVKKENYYGFRCHLIVDAHYELPIAWEVTPASKGEQTVAKKMISHLSEKVLDRAQYLMADRGYSGEPLQHLLEDADILPIIDAPHRWKEEETRQYLDTDIVYNQSGQVFWVDDQCEEIELLYKGYDKSCDSLRYGFHPQYQTVEKARSQIEIREYWVSYDVKWLSDRHPHWQKLSGIGMTKNTIDRDGVLTEEVRYFIISFKKDVETFASCVRGHWSVESMHWLLDVVYREDHNQTLDKRAAFNLNAIRKLCLYFLKVIQFPKKDLSYRRKQRYISVHLNDYLPQLFGK</sequence>
<dbReference type="NCBIfam" id="NF033564">
    <property type="entry name" value="transpos_ISAs1"/>
    <property type="match status" value="1"/>
</dbReference>
<evidence type="ECO:0000313" key="2">
    <source>
        <dbReference type="EMBL" id="CQR24262.1"/>
    </source>
</evidence>
<feature type="domain" description="Transposase IS4-like" evidence="1">
    <location>
        <begin position="170"/>
        <end position="439"/>
    </location>
</feature>
<dbReference type="OrthoDB" id="5751230at2"/>
<evidence type="ECO:0000259" key="1">
    <source>
        <dbReference type="Pfam" id="PF01609"/>
    </source>
</evidence>
<dbReference type="PANTHER" id="PTHR30298:SF0">
    <property type="entry name" value="PROTEIN YBFL-RELATED"/>
    <property type="match status" value="1"/>
</dbReference>
<keyword evidence="3" id="KW-1185">Reference proteome</keyword>
<reference evidence="3" key="1">
    <citation type="submission" date="2015-03" db="EMBL/GenBank/DDBJ databases">
        <authorList>
            <person name="Urmite Genomes"/>
        </authorList>
    </citation>
    <scope>NUCLEOTIDE SEQUENCE [LARGE SCALE GENOMIC DNA]</scope>
    <source>
        <strain evidence="3">FF10</strain>
    </source>
</reference>
<organism evidence="2 3">
    <name type="scientific">Streptococcus varani</name>
    <dbReference type="NCBI Taxonomy" id="1608583"/>
    <lineage>
        <taxon>Bacteria</taxon>
        <taxon>Bacillati</taxon>
        <taxon>Bacillota</taxon>
        <taxon>Bacilli</taxon>
        <taxon>Lactobacillales</taxon>
        <taxon>Streptococcaceae</taxon>
        <taxon>Streptococcus</taxon>
    </lineage>
</organism>
<dbReference type="PANTHER" id="PTHR30298">
    <property type="entry name" value="H REPEAT-ASSOCIATED PREDICTED TRANSPOSASE"/>
    <property type="match status" value="1"/>
</dbReference>
<dbReference type="GO" id="GO:0006313">
    <property type="term" value="P:DNA transposition"/>
    <property type="evidence" value="ECO:0007669"/>
    <property type="project" value="InterPro"/>
</dbReference>
<evidence type="ECO:0000313" key="3">
    <source>
        <dbReference type="Proteomes" id="UP000198604"/>
    </source>
</evidence>